<dbReference type="Proteomes" id="UP000014155">
    <property type="component" value="Unassembled WGS sequence"/>
</dbReference>
<dbReference type="AlphaFoldDB" id="S0FJ90"/>
<dbReference type="STRING" id="1195236.CTER_1915"/>
<proteinExistence type="predicted"/>
<evidence type="ECO:0000313" key="2">
    <source>
        <dbReference type="Proteomes" id="UP000014155"/>
    </source>
</evidence>
<gene>
    <name evidence="1" type="ORF">CTER_1915</name>
</gene>
<dbReference type="RefSeq" id="WP_004625429.1">
    <property type="nucleotide sequence ID" value="NZ_AORV01000030.1"/>
</dbReference>
<protein>
    <submittedName>
        <fullName evidence="1">Uncharacterized protein</fullName>
    </submittedName>
</protein>
<dbReference type="PATRIC" id="fig|1195236.3.peg.2233"/>
<comment type="caution">
    <text evidence="1">The sequence shown here is derived from an EMBL/GenBank/DDBJ whole genome shotgun (WGS) entry which is preliminary data.</text>
</comment>
<organism evidence="1 2">
    <name type="scientific">Ruminiclostridium cellobioparum subsp. termitidis CT1112</name>
    <dbReference type="NCBI Taxonomy" id="1195236"/>
    <lineage>
        <taxon>Bacteria</taxon>
        <taxon>Bacillati</taxon>
        <taxon>Bacillota</taxon>
        <taxon>Clostridia</taxon>
        <taxon>Eubacteriales</taxon>
        <taxon>Oscillospiraceae</taxon>
        <taxon>Ruminiclostridium</taxon>
    </lineage>
</organism>
<accession>S0FJ90</accession>
<name>S0FJ90_RUMCE</name>
<keyword evidence="2" id="KW-1185">Reference proteome</keyword>
<sequence>MTTFVGKELKYNENEVWHKGNFNPDAVKTLLFQNTQTIKLDFETNRVPIGLKFKKALSFDKWQIMCLLALAKEYQYVDNALLVTKNDEIIEPGIEYKVSADKHWIEKIDGNWAVGDVFDYMVFKSEVY</sequence>
<dbReference type="EMBL" id="AORV01000030">
    <property type="protein sequence ID" value="EMS72175.1"/>
    <property type="molecule type" value="Genomic_DNA"/>
</dbReference>
<reference evidence="1 2" key="1">
    <citation type="journal article" date="2013" name="Genome Announc.">
        <title>Draft Genome Sequence of the Cellulolytic, Mesophilic, Anaerobic Bacterium Clostridium termitidis Strain CT1112 (DSM 5398).</title>
        <authorList>
            <person name="Lal S."/>
            <person name="Ramachandran U."/>
            <person name="Zhang X."/>
            <person name="Munir R."/>
            <person name="Sparling R."/>
            <person name="Levin D.B."/>
        </authorList>
    </citation>
    <scope>NUCLEOTIDE SEQUENCE [LARGE SCALE GENOMIC DNA]</scope>
    <source>
        <strain evidence="1 2">CT1112</strain>
    </source>
</reference>
<evidence type="ECO:0000313" key="1">
    <source>
        <dbReference type="EMBL" id="EMS72175.1"/>
    </source>
</evidence>